<name>A0A1G2BKR0_9BACT</name>
<evidence type="ECO:0000313" key="9">
    <source>
        <dbReference type="EMBL" id="OGY89099.1"/>
    </source>
</evidence>
<dbReference type="STRING" id="1798550.A2927_01735"/>
<dbReference type="AlphaFoldDB" id="A0A1G2BKR0"/>
<evidence type="ECO:0000256" key="1">
    <source>
        <dbReference type="ARBA" id="ARBA00006540"/>
    </source>
</evidence>
<organism evidence="9 10">
    <name type="scientific">Candidatus Komeilibacteria bacterium RIFCSPLOWO2_01_FULL_45_10</name>
    <dbReference type="NCBI Taxonomy" id="1798550"/>
    <lineage>
        <taxon>Bacteria</taxon>
        <taxon>Candidatus Komeiliibacteriota</taxon>
    </lineage>
</organism>
<dbReference type="GO" id="GO:0019843">
    <property type="term" value="F:rRNA binding"/>
    <property type="evidence" value="ECO:0007669"/>
    <property type="project" value="UniProtKB-UniRule"/>
</dbReference>
<comment type="function">
    <text evidence="7">One of the primary rRNA binding proteins, it binds directly near the 3'-end of the 23S rRNA, where it nucleates assembly of the 50S subunit.</text>
</comment>
<comment type="subunit">
    <text evidence="7">Part of the 50S ribosomal subunit. Forms a cluster with proteins L14 and L19.</text>
</comment>
<dbReference type="PANTHER" id="PTHR11229">
    <property type="entry name" value="50S RIBOSOMAL PROTEIN L3"/>
    <property type="match status" value="1"/>
</dbReference>
<dbReference type="Proteomes" id="UP000178849">
    <property type="component" value="Unassembled WGS sequence"/>
</dbReference>
<evidence type="ECO:0000256" key="2">
    <source>
        <dbReference type="ARBA" id="ARBA00022730"/>
    </source>
</evidence>
<evidence type="ECO:0000256" key="4">
    <source>
        <dbReference type="ARBA" id="ARBA00022980"/>
    </source>
</evidence>
<dbReference type="EMBL" id="MHKL01000027">
    <property type="protein sequence ID" value="OGY89099.1"/>
    <property type="molecule type" value="Genomic_DNA"/>
</dbReference>
<dbReference type="GO" id="GO:0003735">
    <property type="term" value="F:structural constituent of ribosome"/>
    <property type="evidence" value="ECO:0007669"/>
    <property type="project" value="UniProtKB-UniRule"/>
</dbReference>
<evidence type="ECO:0000256" key="7">
    <source>
        <dbReference type="HAMAP-Rule" id="MF_01325"/>
    </source>
</evidence>
<evidence type="ECO:0000313" key="10">
    <source>
        <dbReference type="Proteomes" id="UP000178849"/>
    </source>
</evidence>
<keyword evidence="2 7" id="KW-0699">rRNA-binding</keyword>
<protein>
    <recommendedName>
        <fullName evidence="6 7">Large ribosomal subunit protein uL3</fullName>
    </recommendedName>
</protein>
<dbReference type="Gene3D" id="2.40.30.10">
    <property type="entry name" value="Translation factors"/>
    <property type="match status" value="1"/>
</dbReference>
<comment type="caution">
    <text evidence="9">The sequence shown here is derived from an EMBL/GenBank/DDBJ whole genome shotgun (WGS) entry which is preliminary data.</text>
</comment>
<proteinExistence type="inferred from homology"/>
<accession>A0A1G2BKR0</accession>
<feature type="compositionally biased region" description="Basic and acidic residues" evidence="8">
    <location>
        <begin position="214"/>
        <end position="227"/>
    </location>
</feature>
<keyword evidence="4 7" id="KW-0689">Ribosomal protein</keyword>
<comment type="similarity">
    <text evidence="1 7">Belongs to the universal ribosomal protein uL3 family.</text>
</comment>
<evidence type="ECO:0000256" key="5">
    <source>
        <dbReference type="ARBA" id="ARBA00023274"/>
    </source>
</evidence>
<dbReference type="Pfam" id="PF00297">
    <property type="entry name" value="Ribosomal_L3"/>
    <property type="match status" value="1"/>
</dbReference>
<keyword evidence="3 7" id="KW-0694">RNA-binding</keyword>
<reference evidence="9 10" key="1">
    <citation type="journal article" date="2016" name="Nat. Commun.">
        <title>Thousands of microbial genomes shed light on interconnected biogeochemical processes in an aquifer system.</title>
        <authorList>
            <person name="Anantharaman K."/>
            <person name="Brown C.T."/>
            <person name="Hug L.A."/>
            <person name="Sharon I."/>
            <person name="Castelle C.J."/>
            <person name="Probst A.J."/>
            <person name="Thomas B.C."/>
            <person name="Singh A."/>
            <person name="Wilkins M.J."/>
            <person name="Karaoz U."/>
            <person name="Brodie E.L."/>
            <person name="Williams K.H."/>
            <person name="Hubbard S.S."/>
            <person name="Banfield J.F."/>
        </authorList>
    </citation>
    <scope>NUCLEOTIDE SEQUENCE [LARGE SCALE GENOMIC DNA]</scope>
</reference>
<evidence type="ECO:0000256" key="6">
    <source>
        <dbReference type="ARBA" id="ARBA00035243"/>
    </source>
</evidence>
<dbReference type="FunFam" id="2.40.30.10:FF:000004">
    <property type="entry name" value="50S ribosomal protein L3"/>
    <property type="match status" value="1"/>
</dbReference>
<dbReference type="InterPro" id="IPR000597">
    <property type="entry name" value="Ribosomal_uL3"/>
</dbReference>
<dbReference type="InterPro" id="IPR009000">
    <property type="entry name" value="Transl_B-barrel_sf"/>
</dbReference>
<dbReference type="GO" id="GO:0006412">
    <property type="term" value="P:translation"/>
    <property type="evidence" value="ECO:0007669"/>
    <property type="project" value="UniProtKB-UniRule"/>
</dbReference>
<evidence type="ECO:0000256" key="8">
    <source>
        <dbReference type="SAM" id="MobiDB-lite"/>
    </source>
</evidence>
<dbReference type="SUPFAM" id="SSF50447">
    <property type="entry name" value="Translation proteins"/>
    <property type="match status" value="1"/>
</dbReference>
<dbReference type="PANTHER" id="PTHR11229:SF16">
    <property type="entry name" value="LARGE RIBOSOMAL SUBUNIT PROTEIN UL3C"/>
    <property type="match status" value="1"/>
</dbReference>
<keyword evidence="5 7" id="KW-0687">Ribonucleoprotein</keyword>
<dbReference type="InterPro" id="IPR019927">
    <property type="entry name" value="Ribosomal_uL3_bac/org-type"/>
</dbReference>
<dbReference type="HAMAP" id="MF_01325_B">
    <property type="entry name" value="Ribosomal_uL3_B"/>
    <property type="match status" value="1"/>
</dbReference>
<dbReference type="GO" id="GO:0022625">
    <property type="term" value="C:cytosolic large ribosomal subunit"/>
    <property type="evidence" value="ECO:0007669"/>
    <property type="project" value="TreeGrafter"/>
</dbReference>
<sequence length="236" mass="25641">MMKFILGRKLKMTQIFQADTGKVVPVTMIEAGPCQVVQVKTLEKDGYRAAQVGFLTKRKISRPLLGHLKGLPNFRYLKEFLFDDQQAIAKGQQITADIFQAGEKVKVTGFSKGQGFQGVVKRHGFHGSPASHGHKDQLRMPGSIGATAPQHVFKGTRMAGRMGNEKISVLNLEVVDVQGKQNLIYLKGAVPGARNSLLLIQAPGEMPAVVTSDKSAEAKEEVKEERAPAAIPPNVS</sequence>
<dbReference type="Gene3D" id="3.30.160.810">
    <property type="match status" value="1"/>
</dbReference>
<dbReference type="NCBIfam" id="TIGR03625">
    <property type="entry name" value="L3_bact"/>
    <property type="match status" value="1"/>
</dbReference>
<evidence type="ECO:0000256" key="3">
    <source>
        <dbReference type="ARBA" id="ARBA00022884"/>
    </source>
</evidence>
<gene>
    <name evidence="7" type="primary">rplC</name>
    <name evidence="9" type="ORF">A2927_01735</name>
</gene>
<feature type="region of interest" description="Disordered" evidence="8">
    <location>
        <begin position="211"/>
        <end position="236"/>
    </location>
</feature>